<protein>
    <recommendedName>
        <fullName evidence="1">Late embryogenesis abundant protein LEA-2 subgroup domain-containing protein</fullName>
    </recommendedName>
</protein>
<feature type="domain" description="Late embryogenesis abundant protein LEA-2 subgroup" evidence="1">
    <location>
        <begin position="80"/>
        <end position="181"/>
    </location>
</feature>
<organism evidence="2 3">
    <name type="scientific">Geothrix edaphica</name>
    <dbReference type="NCBI Taxonomy" id="2927976"/>
    <lineage>
        <taxon>Bacteria</taxon>
        <taxon>Pseudomonadati</taxon>
        <taxon>Acidobacteriota</taxon>
        <taxon>Holophagae</taxon>
        <taxon>Holophagales</taxon>
        <taxon>Holophagaceae</taxon>
        <taxon>Geothrix</taxon>
    </lineage>
</organism>
<dbReference type="Proteomes" id="UP001165044">
    <property type="component" value="Unassembled WGS sequence"/>
</dbReference>
<accession>A0ABQ5PUD0</accession>
<evidence type="ECO:0000313" key="3">
    <source>
        <dbReference type="Proteomes" id="UP001165044"/>
    </source>
</evidence>
<dbReference type="RefSeq" id="WP_285605780.1">
    <property type="nucleotide sequence ID" value="NZ_BSDC01000001.1"/>
</dbReference>
<keyword evidence="3" id="KW-1185">Reference proteome</keyword>
<dbReference type="Pfam" id="PF03168">
    <property type="entry name" value="LEA_2"/>
    <property type="match status" value="1"/>
</dbReference>
<dbReference type="Gene3D" id="2.60.40.1820">
    <property type="match status" value="1"/>
</dbReference>
<gene>
    <name evidence="2" type="ORF">GETHED_00540</name>
</gene>
<reference evidence="2" key="1">
    <citation type="journal article" date="2023" name="Antonie Van Leeuwenhoek">
        <title>Mesoterricola silvestris gen. nov., sp. nov., Mesoterricola sediminis sp. nov., Geothrix oryzae sp. nov., Geothrix edaphica sp. nov., Geothrix rubra sp. nov., and Geothrix limicola sp. nov., six novel members of Acidobacteriota isolated from soils.</title>
        <authorList>
            <person name="Itoh H."/>
            <person name="Sugisawa Y."/>
            <person name="Mise K."/>
            <person name="Xu Z."/>
            <person name="Kuniyasu M."/>
            <person name="Ushijima N."/>
            <person name="Kawano K."/>
            <person name="Kobayashi E."/>
            <person name="Shiratori Y."/>
            <person name="Masuda Y."/>
            <person name="Senoo K."/>
        </authorList>
    </citation>
    <scope>NUCLEOTIDE SEQUENCE</scope>
    <source>
        <strain evidence="2">Red802</strain>
    </source>
</reference>
<dbReference type="InterPro" id="IPR004864">
    <property type="entry name" value="LEA_2"/>
</dbReference>
<proteinExistence type="predicted"/>
<comment type="caution">
    <text evidence="2">The sequence shown here is derived from an EMBL/GenBank/DDBJ whole genome shotgun (WGS) entry which is preliminary data.</text>
</comment>
<dbReference type="EMBL" id="BSDC01000001">
    <property type="protein sequence ID" value="GLH65690.1"/>
    <property type="molecule type" value="Genomic_DNA"/>
</dbReference>
<evidence type="ECO:0000259" key="1">
    <source>
        <dbReference type="Pfam" id="PF03168"/>
    </source>
</evidence>
<evidence type="ECO:0000313" key="2">
    <source>
        <dbReference type="EMBL" id="GLH65690.1"/>
    </source>
</evidence>
<sequence>MRFKQWISRVLSGAQDASRLLRISGASAAILLLAGCDAINPALQYQEAARQLRFSLDRVEPQLELAFPLEQSRLRLRLDVGVDNPTDQRLRTRRVRGDLRLAAQGGDHPLGAIGFPEGMDLAPRGRSTLHTEVVLSYADLKSAWGPLTAAASRREPATWSLNGEARFEVMGIEFGVPFRTSKASGR</sequence>
<dbReference type="SUPFAM" id="SSF117070">
    <property type="entry name" value="LEA14-like"/>
    <property type="match status" value="1"/>
</dbReference>
<name>A0ABQ5PUD0_9BACT</name>